<sequence>MEDDIGNVKKSDTLQDNTENVSSSKTNRQEEDLYNFREQWQKELRSIQKSNITEEISPVNSTISDKTVNQVKIVNETSNEDYINEKATKLFMKGTEMENSGKLYEAIQFYRQAVQIVPDIEFIMNKKVKPKMAQEVLREEVKENIEVGTTSSDEDEDNQDEELFHRIQRKASKKCTLCLPKQQKNSLHIGQMPVEIILYILKWVVSDQLDLRSLEMFSNVCRGFYLCARDPEIWRTACIRTWGVNCGTSTGSYKSWRDMFIERPRVNFNGCYISKNTYIRNGENSFQDQFYRPWYLVAYYRYLRFYPDGTVLMLTSAEEPLQSINLLKLKNVRYPVLSGYYRLKDDKVILVIQRQTKNSNQETFRRTKKQETIKKSEQIYNMEFQIRSKRKKHEQLHWSHYSIVTKSKKGDETTCNFDLWGNRFPPLVFSRVKSYAESSENPLI</sequence>
<reference evidence="11" key="1">
    <citation type="submission" date="2022-01" db="EMBL/GenBank/DDBJ databases">
        <authorList>
            <person name="King R."/>
        </authorList>
    </citation>
    <scope>NUCLEOTIDE SEQUENCE</scope>
</reference>
<proteinExistence type="predicted"/>
<dbReference type="Proteomes" id="UP001153636">
    <property type="component" value="Chromosome 3"/>
</dbReference>
<evidence type="ECO:0000259" key="10">
    <source>
        <dbReference type="Pfam" id="PF19270"/>
    </source>
</evidence>
<keyword evidence="12" id="KW-1185">Reference proteome</keyword>
<evidence type="ECO:0000256" key="2">
    <source>
        <dbReference type="ARBA" id="ARBA00004906"/>
    </source>
</evidence>
<evidence type="ECO:0000259" key="9">
    <source>
        <dbReference type="Pfam" id="PF12937"/>
    </source>
</evidence>
<keyword evidence="6 7" id="KW-0802">TPR repeat</keyword>
<gene>
    <name evidence="11" type="ORF">PSYICH_LOCUS9533</name>
</gene>
<dbReference type="GO" id="GO:0019005">
    <property type="term" value="C:SCF ubiquitin ligase complex"/>
    <property type="evidence" value="ECO:0007669"/>
    <property type="project" value="TreeGrafter"/>
</dbReference>
<evidence type="ECO:0000256" key="4">
    <source>
        <dbReference type="ARBA" id="ARBA00022490"/>
    </source>
</evidence>
<dbReference type="SUPFAM" id="SSF81383">
    <property type="entry name" value="F-box domain"/>
    <property type="match status" value="1"/>
</dbReference>
<dbReference type="InterPro" id="IPR001810">
    <property type="entry name" value="F-box_dom"/>
</dbReference>
<dbReference type="SUPFAM" id="SSF116846">
    <property type="entry name" value="MIT domain"/>
    <property type="match status" value="1"/>
</dbReference>
<dbReference type="Pfam" id="PF12937">
    <property type="entry name" value="F-box-like"/>
    <property type="match status" value="1"/>
</dbReference>
<dbReference type="OrthoDB" id="2117972at2759"/>
<dbReference type="Gene3D" id="1.20.1280.50">
    <property type="match status" value="1"/>
</dbReference>
<evidence type="ECO:0000256" key="3">
    <source>
        <dbReference type="ARBA" id="ARBA00019775"/>
    </source>
</evidence>
<dbReference type="AlphaFoldDB" id="A0A9P0CVS3"/>
<feature type="compositionally biased region" description="Polar residues" evidence="8">
    <location>
        <begin position="14"/>
        <end position="26"/>
    </location>
</feature>
<dbReference type="InterPro" id="IPR019734">
    <property type="entry name" value="TPR_rpt"/>
</dbReference>
<dbReference type="GO" id="GO:0005737">
    <property type="term" value="C:cytoplasm"/>
    <property type="evidence" value="ECO:0007669"/>
    <property type="project" value="UniProtKB-SubCell"/>
</dbReference>
<dbReference type="InterPro" id="IPR036047">
    <property type="entry name" value="F-box-like_dom_sf"/>
</dbReference>
<dbReference type="FunFam" id="1.20.1280.50:FF:000012">
    <property type="entry name" value="F-box only protein 9"/>
    <property type="match status" value="1"/>
</dbReference>
<feature type="repeat" description="TPR" evidence="7">
    <location>
        <begin position="87"/>
        <end position="120"/>
    </location>
</feature>
<dbReference type="EMBL" id="OV651815">
    <property type="protein sequence ID" value="CAH1109184.1"/>
    <property type="molecule type" value="Genomic_DNA"/>
</dbReference>
<name>A0A9P0CVS3_9CUCU</name>
<organism evidence="11 12">
    <name type="scientific">Psylliodes chrysocephalus</name>
    <dbReference type="NCBI Taxonomy" id="3402493"/>
    <lineage>
        <taxon>Eukaryota</taxon>
        <taxon>Metazoa</taxon>
        <taxon>Ecdysozoa</taxon>
        <taxon>Arthropoda</taxon>
        <taxon>Hexapoda</taxon>
        <taxon>Insecta</taxon>
        <taxon>Pterygota</taxon>
        <taxon>Neoptera</taxon>
        <taxon>Endopterygota</taxon>
        <taxon>Coleoptera</taxon>
        <taxon>Polyphaga</taxon>
        <taxon>Cucujiformia</taxon>
        <taxon>Chrysomeloidea</taxon>
        <taxon>Chrysomelidae</taxon>
        <taxon>Galerucinae</taxon>
        <taxon>Alticini</taxon>
        <taxon>Psylliodes</taxon>
    </lineage>
</organism>
<comment type="pathway">
    <text evidence="2">Protein modification; protein ubiquitination.</text>
</comment>
<evidence type="ECO:0000256" key="8">
    <source>
        <dbReference type="SAM" id="MobiDB-lite"/>
    </source>
</evidence>
<evidence type="ECO:0000256" key="1">
    <source>
        <dbReference type="ARBA" id="ARBA00004496"/>
    </source>
</evidence>
<evidence type="ECO:0000313" key="11">
    <source>
        <dbReference type="EMBL" id="CAH1109184.1"/>
    </source>
</evidence>
<evidence type="ECO:0000256" key="5">
    <source>
        <dbReference type="ARBA" id="ARBA00022786"/>
    </source>
</evidence>
<feature type="compositionally biased region" description="Basic and acidic residues" evidence="8">
    <location>
        <begin position="1"/>
        <end position="13"/>
    </location>
</feature>
<dbReference type="PANTHER" id="PTHR12874">
    <property type="entry name" value="F-BOX ONLY PROTEIN 48-RELATED"/>
    <property type="match status" value="1"/>
</dbReference>
<protein>
    <recommendedName>
        <fullName evidence="3">F-box only protein 9</fullName>
    </recommendedName>
</protein>
<dbReference type="InterPro" id="IPR045464">
    <property type="entry name" value="Hrt3/FBXO9_C"/>
</dbReference>
<dbReference type="GO" id="GO:0031146">
    <property type="term" value="P:SCF-dependent proteasomal ubiquitin-dependent protein catabolic process"/>
    <property type="evidence" value="ECO:0007669"/>
    <property type="project" value="TreeGrafter"/>
</dbReference>
<accession>A0A9P0CVS3</accession>
<dbReference type="InterPro" id="IPR036181">
    <property type="entry name" value="MIT_dom_sf"/>
</dbReference>
<feature type="domain" description="F-box protein Hrt3/FBXO9 C-terminal" evidence="10">
    <location>
        <begin position="254"/>
        <end position="357"/>
    </location>
</feature>
<keyword evidence="5" id="KW-0833">Ubl conjugation pathway</keyword>
<comment type="subcellular location">
    <subcellularLocation>
        <location evidence="1">Cytoplasm</location>
    </subcellularLocation>
</comment>
<dbReference type="PROSITE" id="PS50005">
    <property type="entry name" value="TPR"/>
    <property type="match status" value="1"/>
</dbReference>
<dbReference type="Pfam" id="PF19270">
    <property type="entry name" value="FBO_C"/>
    <property type="match status" value="1"/>
</dbReference>
<dbReference type="PANTHER" id="PTHR12874:SF29">
    <property type="entry name" value="F-BOX ONLY PROTEIN 9"/>
    <property type="match status" value="1"/>
</dbReference>
<evidence type="ECO:0000256" key="7">
    <source>
        <dbReference type="PROSITE-ProRule" id="PRU00339"/>
    </source>
</evidence>
<dbReference type="CDD" id="cd22089">
    <property type="entry name" value="F-box_FBXO9"/>
    <property type="match status" value="1"/>
</dbReference>
<keyword evidence="4" id="KW-0963">Cytoplasm</keyword>
<feature type="region of interest" description="Disordered" evidence="8">
    <location>
        <begin position="1"/>
        <end position="32"/>
    </location>
</feature>
<evidence type="ECO:0000313" key="12">
    <source>
        <dbReference type="Proteomes" id="UP001153636"/>
    </source>
</evidence>
<evidence type="ECO:0000256" key="6">
    <source>
        <dbReference type="ARBA" id="ARBA00022803"/>
    </source>
</evidence>
<feature type="domain" description="F-box" evidence="9">
    <location>
        <begin position="190"/>
        <end position="240"/>
    </location>
</feature>